<evidence type="ECO:0000259" key="1">
    <source>
        <dbReference type="Pfam" id="PF16289"/>
    </source>
</evidence>
<evidence type="ECO:0000313" key="5">
    <source>
        <dbReference type="Proteomes" id="UP000254230"/>
    </source>
</evidence>
<name>A0A378KP82_9GAMM</name>
<evidence type="ECO:0000313" key="3">
    <source>
        <dbReference type="EMBL" id="STY16714.1"/>
    </source>
</evidence>
<dbReference type="RefSeq" id="WP_058474349.1">
    <property type="nucleotide sequence ID" value="NZ_CAAAIL010000008.1"/>
</dbReference>
<dbReference type="EMBL" id="LNYR01000031">
    <property type="protein sequence ID" value="KTD47821.1"/>
    <property type="molecule type" value="Genomic_DNA"/>
</dbReference>
<evidence type="ECO:0000313" key="2">
    <source>
        <dbReference type="EMBL" id="KTD47821.1"/>
    </source>
</evidence>
<sequence length="323" mass="38210">MNLFIDTNIFLSFFHFTNDDLEEIRKLEVLIDKKEVVLWLPEQVKNEFYRNRENKLFDTIKKIKELNINLQFPQIFKDYPEYQQIKQSIKDYKSIFSRLDQNVRNDIENKSLKADQIIKELFSKATTIETSPGILESAQQRVVKGNPPGKNGSFGDSINWECLLSKIPLAEDIYLVSEDRDFYSILDESKSKIKDFLCIEWETHQQSRIFLYRRLSQFFKEHYPNIKLATELERELSVKKLINSTSFSMTHSAIYQLTKYTEFNPSQLDEMILAGLNNNQIRWILDDSDVFAFYEKLIIENEESIEEQLYSEIVSVLESINSQ</sequence>
<dbReference type="EMBL" id="UGOW01000001">
    <property type="protein sequence ID" value="STY16714.1"/>
    <property type="molecule type" value="Genomic_DNA"/>
</dbReference>
<feature type="domain" description="DUF4935" evidence="1">
    <location>
        <begin position="3"/>
        <end position="182"/>
    </location>
</feature>
<dbReference type="AlphaFoldDB" id="A0A378KP82"/>
<proteinExistence type="predicted"/>
<dbReference type="Proteomes" id="UP000054639">
    <property type="component" value="Unassembled WGS sequence"/>
</dbReference>
<keyword evidence="4" id="KW-1185">Reference proteome</keyword>
<organism evidence="3 5">
    <name type="scientific">Legionella quateirensis</name>
    <dbReference type="NCBI Taxonomy" id="45072"/>
    <lineage>
        <taxon>Bacteria</taxon>
        <taxon>Pseudomonadati</taxon>
        <taxon>Pseudomonadota</taxon>
        <taxon>Gammaproteobacteria</taxon>
        <taxon>Legionellales</taxon>
        <taxon>Legionellaceae</taxon>
        <taxon>Legionella</taxon>
    </lineage>
</organism>
<gene>
    <name evidence="2" type="ORF">Lqua_2214</name>
    <name evidence="3" type="ORF">NCTC12376_00505</name>
</gene>
<reference evidence="3 5" key="2">
    <citation type="submission" date="2018-06" db="EMBL/GenBank/DDBJ databases">
        <authorList>
            <consortium name="Pathogen Informatics"/>
            <person name="Doyle S."/>
        </authorList>
    </citation>
    <scope>NUCLEOTIDE SEQUENCE [LARGE SCALE GENOMIC DNA]</scope>
    <source>
        <strain evidence="3 5">NCTC12376</strain>
    </source>
</reference>
<evidence type="ECO:0000313" key="4">
    <source>
        <dbReference type="Proteomes" id="UP000054639"/>
    </source>
</evidence>
<dbReference type="Pfam" id="PF16289">
    <property type="entry name" value="PIN_12"/>
    <property type="match status" value="1"/>
</dbReference>
<dbReference type="OrthoDB" id="569642at2"/>
<reference evidence="2 4" key="1">
    <citation type="submission" date="2015-11" db="EMBL/GenBank/DDBJ databases">
        <title>Genomic analysis of 38 Legionella species identifies large and diverse effector repertoires.</title>
        <authorList>
            <person name="Burstein D."/>
            <person name="Amaro F."/>
            <person name="Zusman T."/>
            <person name="Lifshitz Z."/>
            <person name="Cohen O."/>
            <person name="Gilbert J.A."/>
            <person name="Pupko T."/>
            <person name="Shuman H.A."/>
            <person name="Segal G."/>
        </authorList>
    </citation>
    <scope>NUCLEOTIDE SEQUENCE [LARGE SCALE GENOMIC DNA]</scope>
    <source>
        <strain evidence="2 4">ATCC 49507</strain>
    </source>
</reference>
<accession>A0A378KP82</accession>
<protein>
    <recommendedName>
        <fullName evidence="1">DUF4935 domain-containing protein</fullName>
    </recommendedName>
</protein>
<dbReference type="Proteomes" id="UP000254230">
    <property type="component" value="Unassembled WGS sequence"/>
</dbReference>
<dbReference type="InterPro" id="IPR032557">
    <property type="entry name" value="DUF4935"/>
</dbReference>